<feature type="compositionally biased region" description="Basic and acidic residues" evidence="1">
    <location>
        <begin position="24"/>
        <end position="44"/>
    </location>
</feature>
<dbReference type="Proteomes" id="UP001366503">
    <property type="component" value="Unassembled WGS sequence"/>
</dbReference>
<evidence type="ECO:0000256" key="1">
    <source>
        <dbReference type="SAM" id="MobiDB-lite"/>
    </source>
</evidence>
<keyword evidence="3" id="KW-1185">Reference proteome</keyword>
<dbReference type="Pfam" id="PF10691">
    <property type="entry name" value="DUF2497"/>
    <property type="match status" value="1"/>
</dbReference>
<feature type="region of interest" description="Disordered" evidence="1">
    <location>
        <begin position="94"/>
        <end position="141"/>
    </location>
</feature>
<dbReference type="EMBL" id="JAPYKO010000002">
    <property type="protein sequence ID" value="MEI9401207.1"/>
    <property type="molecule type" value="Genomic_DNA"/>
</dbReference>
<feature type="compositionally biased region" description="Low complexity" evidence="1">
    <location>
        <begin position="183"/>
        <end position="201"/>
    </location>
</feature>
<feature type="compositionally biased region" description="Low complexity" evidence="1">
    <location>
        <begin position="46"/>
        <end position="56"/>
    </location>
</feature>
<feature type="region of interest" description="Disordered" evidence="1">
    <location>
        <begin position="24"/>
        <end position="56"/>
    </location>
</feature>
<accession>A0ABU8K6G6</accession>
<reference evidence="2 3" key="1">
    <citation type="submission" date="2022-12" db="EMBL/GenBank/DDBJ databases">
        <authorList>
            <person name="Muema E."/>
        </authorList>
    </citation>
    <scope>NUCLEOTIDE SEQUENCE [LARGE SCALE GENOMIC DNA]</scope>
    <source>
        <strain evidence="3">1330</strain>
    </source>
</reference>
<name>A0ABU8K6G6_9HYPH</name>
<evidence type="ECO:0000313" key="2">
    <source>
        <dbReference type="EMBL" id="MEI9401207.1"/>
    </source>
</evidence>
<feature type="region of interest" description="Disordered" evidence="1">
    <location>
        <begin position="153"/>
        <end position="213"/>
    </location>
</feature>
<sequence>MATASSAQREPSMEEILASIRRIIEDSDTGRKQPAEAGELRQDLEPAAAAVSPAAAPNVEVDAFRSELHADARKPVTLAEVQAQLAATDPALTRAEARHEPVRAAPAPTNLEVGARSAAQSSASPAASKPAPANAPQTAETIVTDWRREIAAAGGSTVTAKPTARAPEAAPRVEIEKEEVRPATEASAQASGSGASEPEAQPARPAILSEHTGRQVAAAFGELSDAFASRGKKSFDEMAEEMLRPMLQDWLDNNLPTLVERLVREEIERVARGAQ</sequence>
<proteinExistence type="predicted"/>
<dbReference type="InterPro" id="IPR019632">
    <property type="entry name" value="DUF2497"/>
</dbReference>
<evidence type="ECO:0000313" key="3">
    <source>
        <dbReference type="Proteomes" id="UP001366503"/>
    </source>
</evidence>
<gene>
    <name evidence="2" type="ORF">O7A05_03235</name>
</gene>
<feature type="compositionally biased region" description="Basic and acidic residues" evidence="1">
    <location>
        <begin position="171"/>
        <end position="182"/>
    </location>
</feature>
<organism evidence="2 3">
    <name type="scientific">Mesorhizobium argentiipisi</name>
    <dbReference type="NCBI Taxonomy" id="3015175"/>
    <lineage>
        <taxon>Bacteria</taxon>
        <taxon>Pseudomonadati</taxon>
        <taxon>Pseudomonadota</taxon>
        <taxon>Alphaproteobacteria</taxon>
        <taxon>Hyphomicrobiales</taxon>
        <taxon>Phyllobacteriaceae</taxon>
        <taxon>Mesorhizobium</taxon>
    </lineage>
</organism>
<feature type="compositionally biased region" description="Low complexity" evidence="1">
    <location>
        <begin position="115"/>
        <end position="136"/>
    </location>
</feature>
<dbReference type="RefSeq" id="WP_337091512.1">
    <property type="nucleotide sequence ID" value="NZ_JAPYKO010000002.1"/>
</dbReference>
<protein>
    <submittedName>
        <fullName evidence="2">PopZ family protein</fullName>
    </submittedName>
</protein>
<comment type="caution">
    <text evidence="2">The sequence shown here is derived from an EMBL/GenBank/DDBJ whole genome shotgun (WGS) entry which is preliminary data.</text>
</comment>